<feature type="transmembrane region" description="Helical" evidence="7">
    <location>
        <begin position="621"/>
        <end position="645"/>
    </location>
</feature>
<dbReference type="EMBL" id="QGMH01000129">
    <property type="protein sequence ID" value="TVY24478.1"/>
    <property type="molecule type" value="Genomic_DNA"/>
</dbReference>
<feature type="transmembrane region" description="Helical" evidence="7">
    <location>
        <begin position="693"/>
        <end position="717"/>
    </location>
</feature>
<feature type="compositionally biased region" description="Polar residues" evidence="6">
    <location>
        <begin position="1"/>
        <end position="20"/>
    </location>
</feature>
<proteinExistence type="predicted"/>
<feature type="region of interest" description="Disordered" evidence="6">
    <location>
        <begin position="358"/>
        <end position="408"/>
    </location>
</feature>
<evidence type="ECO:0000256" key="1">
    <source>
        <dbReference type="ARBA" id="ARBA00004141"/>
    </source>
</evidence>
<feature type="transmembrane region" description="Helical" evidence="7">
    <location>
        <begin position="304"/>
        <end position="324"/>
    </location>
</feature>
<dbReference type="InterPro" id="IPR036259">
    <property type="entry name" value="MFS_trans_sf"/>
</dbReference>
<feature type="compositionally biased region" description="Basic and acidic residues" evidence="6">
    <location>
        <begin position="109"/>
        <end position="121"/>
    </location>
</feature>
<dbReference type="PROSITE" id="PS50850">
    <property type="entry name" value="MFS"/>
    <property type="match status" value="1"/>
</dbReference>
<evidence type="ECO:0000256" key="5">
    <source>
        <dbReference type="ARBA" id="ARBA00023136"/>
    </source>
</evidence>
<dbReference type="OrthoDB" id="4500315at2759"/>
<keyword evidence="5 7" id="KW-0472">Membrane</keyword>
<feature type="transmembrane region" description="Helical" evidence="7">
    <location>
        <begin position="577"/>
        <end position="601"/>
    </location>
</feature>
<dbReference type="RefSeq" id="XP_031003266.1">
    <property type="nucleotide sequence ID" value="XM_031152180.1"/>
</dbReference>
<dbReference type="AlphaFoldDB" id="A0A8H8QX69"/>
<organism evidence="9 10">
    <name type="scientific">Lachnellula hyalina</name>
    <dbReference type="NCBI Taxonomy" id="1316788"/>
    <lineage>
        <taxon>Eukaryota</taxon>
        <taxon>Fungi</taxon>
        <taxon>Dikarya</taxon>
        <taxon>Ascomycota</taxon>
        <taxon>Pezizomycotina</taxon>
        <taxon>Leotiomycetes</taxon>
        <taxon>Helotiales</taxon>
        <taxon>Lachnaceae</taxon>
        <taxon>Lachnellula</taxon>
    </lineage>
</organism>
<dbReference type="Proteomes" id="UP000431533">
    <property type="component" value="Unassembled WGS sequence"/>
</dbReference>
<feature type="region of interest" description="Disordered" evidence="6">
    <location>
        <begin position="1"/>
        <end position="141"/>
    </location>
</feature>
<feature type="transmembrane region" description="Helical" evidence="7">
    <location>
        <begin position="216"/>
        <end position="237"/>
    </location>
</feature>
<dbReference type="Pfam" id="PF07690">
    <property type="entry name" value="MFS_1"/>
    <property type="match status" value="2"/>
</dbReference>
<dbReference type="GeneID" id="41987448"/>
<dbReference type="InterPro" id="IPR011701">
    <property type="entry name" value="MFS"/>
</dbReference>
<evidence type="ECO:0000256" key="4">
    <source>
        <dbReference type="ARBA" id="ARBA00022989"/>
    </source>
</evidence>
<dbReference type="PANTHER" id="PTHR23502:SF4">
    <property type="entry name" value="MAJOR FACILITATOR SUPERFAMILY (MFS) PROFILE DOMAIN-CONTAINING PROTEIN-RELATED"/>
    <property type="match status" value="1"/>
</dbReference>
<reference evidence="9 10" key="1">
    <citation type="submission" date="2018-05" db="EMBL/GenBank/DDBJ databases">
        <title>Genome sequencing and assembly of the regulated plant pathogen Lachnellula willkommii and related sister species for the development of diagnostic species identification markers.</title>
        <authorList>
            <person name="Giroux E."/>
            <person name="Bilodeau G."/>
        </authorList>
    </citation>
    <scope>NUCLEOTIDE SEQUENCE [LARGE SCALE GENOMIC DNA]</scope>
    <source>
        <strain evidence="9 10">CBS 185.66</strain>
    </source>
</reference>
<evidence type="ECO:0000259" key="8">
    <source>
        <dbReference type="PROSITE" id="PS50850"/>
    </source>
</evidence>
<keyword evidence="3 7" id="KW-0812">Transmembrane</keyword>
<dbReference type="GO" id="GO:0022857">
    <property type="term" value="F:transmembrane transporter activity"/>
    <property type="evidence" value="ECO:0007669"/>
    <property type="project" value="InterPro"/>
</dbReference>
<feature type="transmembrane region" description="Helical" evidence="7">
    <location>
        <begin position="192"/>
        <end position="211"/>
    </location>
</feature>
<name>A0A8H8QX69_9HELO</name>
<protein>
    <submittedName>
        <fullName evidence="9">Putative MFS-type transporter protein</fullName>
    </submittedName>
</protein>
<evidence type="ECO:0000313" key="10">
    <source>
        <dbReference type="Proteomes" id="UP000431533"/>
    </source>
</evidence>
<dbReference type="GO" id="GO:0005886">
    <property type="term" value="C:plasma membrane"/>
    <property type="evidence" value="ECO:0007669"/>
    <property type="project" value="TreeGrafter"/>
</dbReference>
<evidence type="ECO:0000256" key="6">
    <source>
        <dbReference type="SAM" id="MobiDB-lite"/>
    </source>
</evidence>
<dbReference type="InterPro" id="IPR020846">
    <property type="entry name" value="MFS_dom"/>
</dbReference>
<feature type="compositionally biased region" description="Polar residues" evidence="6">
    <location>
        <begin position="368"/>
        <end position="378"/>
    </location>
</feature>
<feature type="domain" description="Major facilitator superfamily (MFS) profile" evidence="8">
    <location>
        <begin position="150"/>
        <end position="799"/>
    </location>
</feature>
<evidence type="ECO:0000256" key="2">
    <source>
        <dbReference type="ARBA" id="ARBA00022448"/>
    </source>
</evidence>
<sequence>MTAATQQEKESISTPISDPNPSFFARNLASNGNGDEHLAVDEDEEKESRPTRWSMGVLNDHDTHEVPGSVLLLTGDRNQPLGLGNAPARTSTSSIPQPPLAPTKTRRQSRQDKEQEGKKTTPDGAIILDPQPDESNNDPLNWPKWRRDCSLLSLGLYCMVGGGMTPVLAAGFTNVASTYNVTVPKVALTTGLYMMGLGVGSVIASPTAILFGKRPVYLASAILFVATSVWCAASPSYNSLLVARIIQGMSVSPVECLPSATIAEIFFLHERAYRIGIYTLLLLGGKNLIPLVSAAIIQSLSWRWVFWIVSIVVGFVGMLLFFFLPESFWDRTPRPKSRKPSRNASRNASRVSLFSNKWHSHAGPDMKGSNQVDGTTDDGSAGKLAIKNLPTLELPQRPSSAQTPARNHHVEFASDEIEKGIEEHKGDGHLLTPDQIRFARTGSGRSVATLNNPIPRVESFDPAHEFRDRVIPLGGAPPTPALHSLNSPFYADCESGNVDYLTSRPNHQIDIEPLPPISDKDDIPPIALPTEKSPGVKRKHYTNHLRQRPPLTFVQQLKPFNGRLTHDNWFRVALRPFILFAYPAVLWSAGVYSCAVGWLIVLSESVAVIYRSKDTYGFSALSTGLIYLSPFIGGVLGTAVAGKVSDIIVRAMSRRNGGLYEPEFRLVMAAPVAITTVIGLMGFGWSAQVHDSWIVPTIFFGIISFGCSLGSTTAITFCVDSYRQYAGEALVTLNFSKNIFHGLVFSLFFNKWLTNDGSRTVFMWLGIIQLILMASSVPMYIFGKRARMWTVRKNLMEKF</sequence>
<accession>A0A8H8QX69</accession>
<dbReference type="SUPFAM" id="SSF103473">
    <property type="entry name" value="MFS general substrate transporter"/>
    <property type="match status" value="1"/>
</dbReference>
<keyword evidence="2" id="KW-0813">Transport</keyword>
<evidence type="ECO:0000256" key="3">
    <source>
        <dbReference type="ARBA" id="ARBA00022692"/>
    </source>
</evidence>
<dbReference type="Gene3D" id="1.20.1250.20">
    <property type="entry name" value="MFS general substrate transporter like domains"/>
    <property type="match status" value="1"/>
</dbReference>
<comment type="subcellular location">
    <subcellularLocation>
        <location evidence="1">Membrane</location>
        <topology evidence="1">Multi-pass membrane protein</topology>
    </subcellularLocation>
</comment>
<dbReference type="Gene3D" id="1.20.1720.10">
    <property type="entry name" value="Multidrug resistance protein D"/>
    <property type="match status" value="1"/>
</dbReference>
<evidence type="ECO:0000313" key="9">
    <source>
        <dbReference type="EMBL" id="TVY24478.1"/>
    </source>
</evidence>
<dbReference type="FunFam" id="1.20.1720.10:FF:000009">
    <property type="entry name" value="MFS multidrug transporter"/>
    <property type="match status" value="1"/>
</dbReference>
<gene>
    <name evidence="9" type="ORF">LHYA1_G007250</name>
</gene>
<feature type="transmembrane region" description="Helical" evidence="7">
    <location>
        <begin position="249"/>
        <end position="268"/>
    </location>
</feature>
<feature type="transmembrane region" description="Helical" evidence="7">
    <location>
        <begin position="275"/>
        <end position="298"/>
    </location>
</feature>
<feature type="compositionally biased region" description="Basic and acidic residues" evidence="6">
    <location>
        <begin position="34"/>
        <end position="50"/>
    </location>
</feature>
<comment type="caution">
    <text evidence="9">The sequence shown here is derived from an EMBL/GenBank/DDBJ whole genome shotgun (WGS) entry which is preliminary data.</text>
</comment>
<feature type="transmembrane region" description="Helical" evidence="7">
    <location>
        <begin position="729"/>
        <end position="749"/>
    </location>
</feature>
<feature type="transmembrane region" description="Helical" evidence="7">
    <location>
        <begin position="666"/>
        <end position="687"/>
    </location>
</feature>
<dbReference type="PANTHER" id="PTHR23502">
    <property type="entry name" value="MAJOR FACILITATOR SUPERFAMILY"/>
    <property type="match status" value="1"/>
</dbReference>
<feature type="transmembrane region" description="Helical" evidence="7">
    <location>
        <begin position="151"/>
        <end position="172"/>
    </location>
</feature>
<keyword evidence="4 7" id="KW-1133">Transmembrane helix</keyword>
<evidence type="ECO:0000256" key="7">
    <source>
        <dbReference type="SAM" id="Phobius"/>
    </source>
</evidence>
<keyword evidence="10" id="KW-1185">Reference proteome</keyword>
<feature type="transmembrane region" description="Helical" evidence="7">
    <location>
        <begin position="761"/>
        <end position="783"/>
    </location>
</feature>
<dbReference type="FunFam" id="1.20.1250.20:FF:000396">
    <property type="entry name" value="MFS general substrate transporter"/>
    <property type="match status" value="1"/>
</dbReference>